<reference evidence="1" key="1">
    <citation type="submission" date="2021-03" db="EMBL/GenBank/DDBJ databases">
        <authorList>
            <person name="Tagirdzhanova G."/>
        </authorList>
    </citation>
    <scope>NUCLEOTIDE SEQUENCE</scope>
</reference>
<dbReference type="Proteomes" id="UP000664534">
    <property type="component" value="Unassembled WGS sequence"/>
</dbReference>
<evidence type="ECO:0000313" key="1">
    <source>
        <dbReference type="EMBL" id="CAF9929658.1"/>
    </source>
</evidence>
<accession>A0A8H3FRS9</accession>
<keyword evidence="2" id="KW-1185">Reference proteome</keyword>
<proteinExistence type="predicted"/>
<dbReference type="AlphaFoldDB" id="A0A8H3FRS9"/>
<dbReference type="EMBL" id="CAJPDT010000054">
    <property type="protein sequence ID" value="CAF9929658.1"/>
    <property type="molecule type" value="Genomic_DNA"/>
</dbReference>
<sequence>MSLTYASLGTHSTDTSTATNAATVSIAHASLGSASGGECATLEAKQAYYLSEIEELIEQEITVPAYLAGYASAAYDSLERLGCPLGGRLRVLL</sequence>
<evidence type="ECO:0000313" key="2">
    <source>
        <dbReference type="Proteomes" id="UP000664534"/>
    </source>
</evidence>
<organism evidence="1 2">
    <name type="scientific">Imshaugia aleurites</name>
    <dbReference type="NCBI Taxonomy" id="172621"/>
    <lineage>
        <taxon>Eukaryota</taxon>
        <taxon>Fungi</taxon>
        <taxon>Dikarya</taxon>
        <taxon>Ascomycota</taxon>
        <taxon>Pezizomycotina</taxon>
        <taxon>Lecanoromycetes</taxon>
        <taxon>OSLEUM clade</taxon>
        <taxon>Lecanoromycetidae</taxon>
        <taxon>Lecanorales</taxon>
        <taxon>Lecanorineae</taxon>
        <taxon>Parmeliaceae</taxon>
        <taxon>Imshaugia</taxon>
    </lineage>
</organism>
<comment type="caution">
    <text evidence="1">The sequence shown here is derived from an EMBL/GenBank/DDBJ whole genome shotgun (WGS) entry which is preliminary data.</text>
</comment>
<gene>
    <name evidence="1" type="ORF">IMSHALPRED_007971</name>
</gene>
<protein>
    <submittedName>
        <fullName evidence="1">Uncharacterized protein</fullName>
    </submittedName>
</protein>
<name>A0A8H3FRS9_9LECA</name>